<proteinExistence type="predicted"/>
<dbReference type="InterPro" id="IPR000306">
    <property type="entry name" value="Znf_FYVE"/>
</dbReference>
<feature type="compositionally biased region" description="Polar residues" evidence="5">
    <location>
        <begin position="59"/>
        <end position="68"/>
    </location>
</feature>
<name>A0A4Y7QBF0_9AGAM</name>
<dbReference type="EMBL" id="ML170165">
    <property type="protein sequence ID" value="TDL24706.1"/>
    <property type="molecule type" value="Genomic_DNA"/>
</dbReference>
<reference evidence="7 8" key="1">
    <citation type="submission" date="2018-06" db="EMBL/GenBank/DDBJ databases">
        <title>A transcriptomic atlas of mushroom development highlights an independent origin of complex multicellularity.</title>
        <authorList>
            <consortium name="DOE Joint Genome Institute"/>
            <person name="Krizsan K."/>
            <person name="Almasi E."/>
            <person name="Merenyi Z."/>
            <person name="Sahu N."/>
            <person name="Viragh M."/>
            <person name="Koszo T."/>
            <person name="Mondo S."/>
            <person name="Kiss B."/>
            <person name="Balint B."/>
            <person name="Kues U."/>
            <person name="Barry K."/>
            <person name="Hegedus J.C."/>
            <person name="Henrissat B."/>
            <person name="Johnson J."/>
            <person name="Lipzen A."/>
            <person name="Ohm R."/>
            <person name="Nagy I."/>
            <person name="Pangilinan J."/>
            <person name="Yan J."/>
            <person name="Xiong Y."/>
            <person name="Grigoriev I.V."/>
            <person name="Hibbett D.S."/>
            <person name="Nagy L.G."/>
        </authorList>
    </citation>
    <scope>NUCLEOTIDE SEQUENCE [LARGE SCALE GENOMIC DNA]</scope>
    <source>
        <strain evidence="7 8">SZMC22713</strain>
    </source>
</reference>
<feature type="compositionally biased region" description="Polar residues" evidence="5">
    <location>
        <begin position="242"/>
        <end position="273"/>
    </location>
</feature>
<dbReference type="PANTHER" id="PTHR13510">
    <property type="entry name" value="FYVE-FINGER-CONTAINING RAB5 EFFECTOR PROTEIN RABENOSYN-5-RELATED"/>
    <property type="match status" value="1"/>
</dbReference>
<evidence type="ECO:0000256" key="1">
    <source>
        <dbReference type="ARBA" id="ARBA00022723"/>
    </source>
</evidence>
<gene>
    <name evidence="7" type="ORF">BD410DRAFT_766131</name>
</gene>
<keyword evidence="2 4" id="KW-0863">Zinc-finger</keyword>
<feature type="domain" description="FYVE-type" evidence="6">
    <location>
        <begin position="481"/>
        <end position="585"/>
    </location>
</feature>
<feature type="compositionally biased region" description="Low complexity" evidence="5">
    <location>
        <begin position="321"/>
        <end position="353"/>
    </location>
</feature>
<sequence>MNSPPYVPYQAYKSKRQSRNFSSPPLNDPEANANPPSSSTPVQQSPATPPGPGAVLNGHSHNGVSTISESERTTVEGVGELPLAAPAQVNGFRRPSRPVSMIVDNRVFVQSSSQEADVPKVEVTESTSEPSSPIASSSKLPPEPDSPTTPSSSTNAVDSNTAVAGPSTKPAPVQRKSSTFRHLPLRTPQSTAPRNPSPLRPGASHARSMSASVSARQFAQLQRPPENRHSLSFGQPRAPSSPLAQVLSTPSPLSMPVGSTNMGTPSPQRTSSAAAAPPPEMFIPPQRTSSLSAVTQPPPTRPKISSPPPPPSASPSPGPSSPRSAAPSPAITPTPSTSSSTSSRTVITSTTRTFKAPYRPGFQPFGVCRPLTDDFLALRQHARESGRVERERLERRFEKLINLHFSNDDSASAVGEKGKGKQPPPPNRRASSFFDIDINDLRSKGAAELFKSMIDNRVAAANGGKGDIRAAEQKITPWQDDASVSACPLCSASFHPLTNRKHHCRLCGKIICSLPIKKPQRPVPCSLLFVADPKTGLIEEVSEGVDYGVRPRNNSLPGGKGTKGQSGKAAVDEKFLKGVRICRECKPIMLRQQYMHEAKRVPTFARLYQALILLEAEIEEALPQFQELMLSLANYPDDAPPKEATAARKRLLESFAEYDALSKRIRKLPCPGGPGSSQDRVQAAILTRANLFLQKNMFPLQSLPKPKKRPSTPGQADGDDKDVPVIDPDSELAHALQPLLEQEALLETFIEEAKAHRKFEDAKTLNANLGEIRAEIDRIMDNADGGAANAKSRTGKGK</sequence>
<evidence type="ECO:0000259" key="6">
    <source>
        <dbReference type="PROSITE" id="PS50178"/>
    </source>
</evidence>
<keyword evidence="3" id="KW-0862">Zinc</keyword>
<feature type="region of interest" description="Disordered" evidence="5">
    <location>
        <begin position="109"/>
        <end position="360"/>
    </location>
</feature>
<dbReference type="InterPro" id="IPR021565">
    <property type="entry name" value="Rbsn_Rab-bd"/>
</dbReference>
<feature type="region of interest" description="Disordered" evidence="5">
    <location>
        <begin position="1"/>
        <end position="96"/>
    </location>
</feature>
<feature type="region of interest" description="Disordered" evidence="5">
    <location>
        <begin position="408"/>
        <end position="431"/>
    </location>
</feature>
<evidence type="ECO:0000256" key="3">
    <source>
        <dbReference type="ARBA" id="ARBA00022833"/>
    </source>
</evidence>
<feature type="compositionally biased region" description="Polar residues" evidence="5">
    <location>
        <begin position="286"/>
        <end position="295"/>
    </location>
</feature>
<keyword evidence="8" id="KW-1185">Reference proteome</keyword>
<feature type="compositionally biased region" description="Low complexity" evidence="5">
    <location>
        <begin position="35"/>
        <end position="46"/>
    </location>
</feature>
<dbReference type="AlphaFoldDB" id="A0A4Y7QBF0"/>
<protein>
    <recommendedName>
        <fullName evidence="6">FYVE-type domain-containing protein</fullName>
    </recommendedName>
</protein>
<evidence type="ECO:0000256" key="4">
    <source>
        <dbReference type="PROSITE-ProRule" id="PRU00091"/>
    </source>
</evidence>
<dbReference type="Gene3D" id="4.10.860.20">
    <property type="entry name" value="Rabenosyn, Rab binding domain"/>
    <property type="match status" value="1"/>
</dbReference>
<dbReference type="SUPFAM" id="SSF140125">
    <property type="entry name" value="Rabenosyn-5 Rab-binding domain-like"/>
    <property type="match status" value="1"/>
</dbReference>
<evidence type="ECO:0000313" key="7">
    <source>
        <dbReference type="EMBL" id="TDL24706.1"/>
    </source>
</evidence>
<dbReference type="InterPro" id="IPR013083">
    <property type="entry name" value="Znf_RING/FYVE/PHD"/>
</dbReference>
<evidence type="ECO:0000313" key="8">
    <source>
        <dbReference type="Proteomes" id="UP000294933"/>
    </source>
</evidence>
<dbReference type="Proteomes" id="UP000294933">
    <property type="component" value="Unassembled WGS sequence"/>
</dbReference>
<dbReference type="InterPro" id="IPR011011">
    <property type="entry name" value="Znf_FYVE_PHD"/>
</dbReference>
<dbReference type="Pfam" id="PF11464">
    <property type="entry name" value="Rbsn"/>
    <property type="match status" value="1"/>
</dbReference>
<feature type="compositionally biased region" description="Low complexity" evidence="5">
    <location>
        <begin position="126"/>
        <end position="140"/>
    </location>
</feature>
<dbReference type="VEuPathDB" id="FungiDB:BD410DRAFT_766131"/>
<dbReference type="OrthoDB" id="166134at2759"/>
<feature type="compositionally biased region" description="Polar residues" evidence="5">
    <location>
        <begin position="207"/>
        <end position="220"/>
    </location>
</feature>
<dbReference type="SMART" id="SM00064">
    <property type="entry name" value="FYVE"/>
    <property type="match status" value="1"/>
</dbReference>
<dbReference type="Gene3D" id="3.30.40.10">
    <property type="entry name" value="Zinc/RING finger domain, C3HC4 (zinc finger)"/>
    <property type="match status" value="1"/>
</dbReference>
<dbReference type="GO" id="GO:0008270">
    <property type="term" value="F:zinc ion binding"/>
    <property type="evidence" value="ECO:0007669"/>
    <property type="project" value="UniProtKB-KW"/>
</dbReference>
<organism evidence="7 8">
    <name type="scientific">Rickenella mellea</name>
    <dbReference type="NCBI Taxonomy" id="50990"/>
    <lineage>
        <taxon>Eukaryota</taxon>
        <taxon>Fungi</taxon>
        <taxon>Dikarya</taxon>
        <taxon>Basidiomycota</taxon>
        <taxon>Agaricomycotina</taxon>
        <taxon>Agaricomycetes</taxon>
        <taxon>Hymenochaetales</taxon>
        <taxon>Rickenellaceae</taxon>
        <taxon>Rickenella</taxon>
    </lineage>
</organism>
<dbReference type="Pfam" id="PF01363">
    <property type="entry name" value="FYVE"/>
    <property type="match status" value="1"/>
</dbReference>
<dbReference type="PROSITE" id="PS50178">
    <property type="entry name" value="ZF_FYVE"/>
    <property type="match status" value="1"/>
</dbReference>
<evidence type="ECO:0000256" key="2">
    <source>
        <dbReference type="ARBA" id="ARBA00022771"/>
    </source>
</evidence>
<feature type="compositionally biased region" description="Pro residues" evidence="5">
    <location>
        <begin position="296"/>
        <end position="320"/>
    </location>
</feature>
<dbReference type="CDD" id="cd15737">
    <property type="entry name" value="FYVE2_Vac1p_like"/>
    <property type="match status" value="1"/>
</dbReference>
<dbReference type="InterPro" id="IPR017455">
    <property type="entry name" value="Znf_FYVE-rel"/>
</dbReference>
<feature type="region of interest" description="Disordered" evidence="5">
    <location>
        <begin position="701"/>
        <end position="725"/>
    </location>
</feature>
<evidence type="ECO:0000256" key="5">
    <source>
        <dbReference type="SAM" id="MobiDB-lite"/>
    </source>
</evidence>
<keyword evidence="1" id="KW-0479">Metal-binding</keyword>
<dbReference type="SUPFAM" id="SSF57903">
    <property type="entry name" value="FYVE/PHD zinc finger"/>
    <property type="match status" value="1"/>
</dbReference>
<dbReference type="InterPro" id="IPR052727">
    <property type="entry name" value="Rab4/Rab5_effector"/>
</dbReference>
<dbReference type="InterPro" id="IPR036531">
    <property type="entry name" value="Rbsn_Rab-bd_sf"/>
</dbReference>
<accession>A0A4Y7QBF0</accession>
<dbReference type="STRING" id="50990.A0A4Y7QBF0"/>
<dbReference type="PANTHER" id="PTHR13510:SF44">
    <property type="entry name" value="RABENOSYN-5"/>
    <property type="match status" value="1"/>
</dbReference>